<reference evidence="3" key="1">
    <citation type="journal article" date="2019" name="Beilstein J. Org. Chem.">
        <title>Nanangenines: drimane sesquiterpenoids as the dominant metabolite cohort of a novel Australian fungus, Aspergillus nanangensis.</title>
        <authorList>
            <person name="Lacey H.J."/>
            <person name="Gilchrist C.L.M."/>
            <person name="Crombie A."/>
            <person name="Kalaitzis J.A."/>
            <person name="Vuong D."/>
            <person name="Rutledge P.J."/>
            <person name="Turner P."/>
            <person name="Pitt J.I."/>
            <person name="Lacey E."/>
            <person name="Chooi Y.H."/>
            <person name="Piggott A.M."/>
        </authorList>
    </citation>
    <scope>NUCLEOTIDE SEQUENCE</scope>
    <source>
        <strain evidence="3">MST-FP2251</strain>
    </source>
</reference>
<accession>A0AAD4CWB9</accession>
<evidence type="ECO:0000256" key="1">
    <source>
        <dbReference type="SAM" id="MobiDB-lite"/>
    </source>
</evidence>
<reference evidence="3" key="2">
    <citation type="submission" date="2020-02" db="EMBL/GenBank/DDBJ databases">
        <authorList>
            <person name="Gilchrist C.L.M."/>
            <person name="Chooi Y.-H."/>
        </authorList>
    </citation>
    <scope>NUCLEOTIDE SEQUENCE</scope>
    <source>
        <strain evidence="3">MST-FP2251</strain>
    </source>
</reference>
<comment type="caution">
    <text evidence="3">The sequence shown here is derived from an EMBL/GenBank/DDBJ whole genome shotgun (WGS) entry which is preliminary data.</text>
</comment>
<dbReference type="EMBL" id="VCAU01000005">
    <property type="protein sequence ID" value="KAF9893915.1"/>
    <property type="molecule type" value="Genomic_DNA"/>
</dbReference>
<protein>
    <submittedName>
        <fullName evidence="3">Uncharacterized protein</fullName>
    </submittedName>
</protein>
<feature type="region of interest" description="Disordered" evidence="1">
    <location>
        <begin position="235"/>
        <end position="265"/>
    </location>
</feature>
<dbReference type="Proteomes" id="UP001194746">
    <property type="component" value="Unassembled WGS sequence"/>
</dbReference>
<name>A0AAD4CWB9_ASPNN</name>
<evidence type="ECO:0000256" key="2">
    <source>
        <dbReference type="SAM" id="SignalP"/>
    </source>
</evidence>
<proteinExistence type="predicted"/>
<evidence type="ECO:0000313" key="3">
    <source>
        <dbReference type="EMBL" id="KAF9893915.1"/>
    </source>
</evidence>
<feature type="compositionally biased region" description="Polar residues" evidence="1">
    <location>
        <begin position="253"/>
        <end position="265"/>
    </location>
</feature>
<dbReference type="AlphaFoldDB" id="A0AAD4CWB9"/>
<feature type="signal peptide" evidence="2">
    <location>
        <begin position="1"/>
        <end position="18"/>
    </location>
</feature>
<gene>
    <name evidence="3" type="ORF">FE257_008886</name>
</gene>
<sequence length="265" mass="28390">MAILSALVFASLVLPGLSESEYSIPKYYTSLDNEAINIGPLTTVFTPAPSCTSVRFRNDHGYLQYEAGCEGPGGDECCPDGWRSGVYYSPGRCPSGYRAYSLLTTAPRAETTNYCCPEGYDLRGRSACTKPLNTRETLSLVEATTTYTNAAYGITATPIQIRFKAVDSSVVPIPSHPIVIPDYYKVRDGGKNDDSNSLPTAAKVGIAFAAAAGFFTLVYFCCCCCRPRKAAVAEEHQELVASDPPPAYPGSPTVESSQGPSPSRK</sequence>
<organism evidence="3 4">
    <name type="scientific">Aspergillus nanangensis</name>
    <dbReference type="NCBI Taxonomy" id="2582783"/>
    <lineage>
        <taxon>Eukaryota</taxon>
        <taxon>Fungi</taxon>
        <taxon>Dikarya</taxon>
        <taxon>Ascomycota</taxon>
        <taxon>Pezizomycotina</taxon>
        <taxon>Eurotiomycetes</taxon>
        <taxon>Eurotiomycetidae</taxon>
        <taxon>Eurotiales</taxon>
        <taxon>Aspergillaceae</taxon>
        <taxon>Aspergillus</taxon>
        <taxon>Aspergillus subgen. Circumdati</taxon>
    </lineage>
</organism>
<keyword evidence="2" id="KW-0732">Signal</keyword>
<feature type="chain" id="PRO_5042147871" evidence="2">
    <location>
        <begin position="19"/>
        <end position="265"/>
    </location>
</feature>
<evidence type="ECO:0000313" key="4">
    <source>
        <dbReference type="Proteomes" id="UP001194746"/>
    </source>
</evidence>
<keyword evidence="4" id="KW-1185">Reference proteome</keyword>